<dbReference type="NCBIfam" id="TIGR02705">
    <property type="entry name" value="nudix_YtkD"/>
    <property type="match status" value="1"/>
</dbReference>
<reference evidence="8 9" key="1">
    <citation type="submission" date="2024-09" db="EMBL/GenBank/DDBJ databases">
        <authorList>
            <person name="Sun Q."/>
            <person name="Mori K."/>
        </authorList>
    </citation>
    <scope>NUCLEOTIDE SEQUENCE [LARGE SCALE GENOMIC DNA]</scope>
    <source>
        <strain evidence="8 9">CGMCC 1.9126</strain>
    </source>
</reference>
<feature type="domain" description="Nudix hydrolase" evidence="7">
    <location>
        <begin position="5"/>
        <end position="145"/>
    </location>
</feature>
<evidence type="ECO:0000256" key="2">
    <source>
        <dbReference type="ARBA" id="ARBA00005582"/>
    </source>
</evidence>
<dbReference type="InterPro" id="IPR015797">
    <property type="entry name" value="NUDIX_hydrolase-like_dom_sf"/>
</dbReference>
<dbReference type="PROSITE" id="PS51462">
    <property type="entry name" value="NUDIX"/>
    <property type="match status" value="1"/>
</dbReference>
<dbReference type="InterPro" id="IPR020476">
    <property type="entry name" value="Nudix_hydrolase"/>
</dbReference>
<dbReference type="CDD" id="cd04665">
    <property type="entry name" value="NUDIX_RppH"/>
    <property type="match status" value="1"/>
</dbReference>
<gene>
    <name evidence="8" type="primary">ytkD</name>
    <name evidence="8" type="ORF">ACFFHF_01375</name>
</gene>
<dbReference type="EMBL" id="JBHLUU010000009">
    <property type="protein sequence ID" value="MFC0473966.1"/>
    <property type="molecule type" value="Genomic_DNA"/>
</dbReference>
<evidence type="ECO:0000256" key="5">
    <source>
        <dbReference type="ARBA" id="ARBA00022842"/>
    </source>
</evidence>
<sequence>MEMFRDHLGAQVLLSFGENRFGAIVKHVLILSKYKNGWILTKHKKRGLEFPGGKVEPGETLVEAATREVFEETGGVLNKLIKIGHYEVRNGDERFIKAIFYGEIKELIRKDDFLETDGPVFIDDPHLSDRLSDDYSFIMKDAVVEKSMNYIQTHLL</sequence>
<keyword evidence="9" id="KW-1185">Reference proteome</keyword>
<comment type="caution">
    <text evidence="8">The sequence shown here is derived from an EMBL/GenBank/DDBJ whole genome shotgun (WGS) entry which is preliminary data.</text>
</comment>
<evidence type="ECO:0000256" key="4">
    <source>
        <dbReference type="ARBA" id="ARBA00022801"/>
    </source>
</evidence>
<dbReference type="PANTHER" id="PTHR43758:SF8">
    <property type="entry name" value="8-OXO-DGTP DIPHOSPHATASE YTKD-RELATED"/>
    <property type="match status" value="1"/>
</dbReference>
<dbReference type="InterPro" id="IPR014078">
    <property type="entry name" value="Nudix_YtkD"/>
</dbReference>
<dbReference type="Proteomes" id="UP001589738">
    <property type="component" value="Unassembled WGS sequence"/>
</dbReference>
<dbReference type="PROSITE" id="PS00893">
    <property type="entry name" value="NUDIX_BOX"/>
    <property type="match status" value="1"/>
</dbReference>
<dbReference type="Pfam" id="PF00293">
    <property type="entry name" value="NUDIX"/>
    <property type="match status" value="1"/>
</dbReference>
<dbReference type="PRINTS" id="PR00502">
    <property type="entry name" value="NUDIXFAMILY"/>
</dbReference>
<accession>A0ABV6KKX2</accession>
<proteinExistence type="inferred from homology"/>
<evidence type="ECO:0000256" key="3">
    <source>
        <dbReference type="ARBA" id="ARBA00022723"/>
    </source>
</evidence>
<dbReference type="RefSeq" id="WP_377057460.1">
    <property type="nucleotide sequence ID" value="NZ_JBHLUU010000009.1"/>
</dbReference>
<evidence type="ECO:0000313" key="9">
    <source>
        <dbReference type="Proteomes" id="UP001589738"/>
    </source>
</evidence>
<keyword evidence="3" id="KW-0479">Metal-binding</keyword>
<keyword evidence="4 6" id="KW-0378">Hydrolase</keyword>
<comment type="similarity">
    <text evidence="2 6">Belongs to the Nudix hydrolase family.</text>
</comment>
<name>A0ABV6KKX2_9BACI</name>
<dbReference type="Gene3D" id="3.90.79.10">
    <property type="entry name" value="Nucleoside Triphosphate Pyrophosphohydrolase"/>
    <property type="match status" value="1"/>
</dbReference>
<dbReference type="SUPFAM" id="SSF55811">
    <property type="entry name" value="Nudix"/>
    <property type="match status" value="1"/>
</dbReference>
<evidence type="ECO:0000259" key="7">
    <source>
        <dbReference type="PROSITE" id="PS51462"/>
    </source>
</evidence>
<evidence type="ECO:0000256" key="6">
    <source>
        <dbReference type="RuleBase" id="RU003476"/>
    </source>
</evidence>
<keyword evidence="5" id="KW-0460">Magnesium</keyword>
<dbReference type="PANTHER" id="PTHR43758">
    <property type="entry name" value="7,8-DIHYDRO-8-OXOGUANINE TRIPHOSPHATASE"/>
    <property type="match status" value="1"/>
</dbReference>
<dbReference type="InterPro" id="IPR020084">
    <property type="entry name" value="NUDIX_hydrolase_CS"/>
</dbReference>
<organism evidence="8 9">
    <name type="scientific">Robertmurraya beringensis</name>
    <dbReference type="NCBI Taxonomy" id="641660"/>
    <lineage>
        <taxon>Bacteria</taxon>
        <taxon>Bacillati</taxon>
        <taxon>Bacillota</taxon>
        <taxon>Bacilli</taxon>
        <taxon>Bacillales</taxon>
        <taxon>Bacillaceae</taxon>
        <taxon>Robertmurraya</taxon>
    </lineage>
</organism>
<comment type="cofactor">
    <cofactor evidence="1">
        <name>Mg(2+)</name>
        <dbReference type="ChEBI" id="CHEBI:18420"/>
    </cofactor>
</comment>
<dbReference type="InterPro" id="IPR000086">
    <property type="entry name" value="NUDIX_hydrolase_dom"/>
</dbReference>
<protein>
    <submittedName>
        <fullName evidence="8">RNA deprotection pyrophosphohydrolase</fullName>
    </submittedName>
</protein>
<evidence type="ECO:0000313" key="8">
    <source>
        <dbReference type="EMBL" id="MFC0473966.1"/>
    </source>
</evidence>
<evidence type="ECO:0000256" key="1">
    <source>
        <dbReference type="ARBA" id="ARBA00001946"/>
    </source>
</evidence>